<feature type="transmembrane region" description="Helical" evidence="1">
    <location>
        <begin position="43"/>
        <end position="64"/>
    </location>
</feature>
<sequence>MISVYLGDYIEHIAWFLVFAVGGGIAGGVIASVLFNGQIARRLFAKVITLCAVGYWLVFFTGYIQPHTVAFYWDRYGASVIDDLLRTVGRALG</sequence>
<protein>
    <submittedName>
        <fullName evidence="2">Uncharacterized protein</fullName>
    </submittedName>
</protein>
<dbReference type="AlphaFoldDB" id="A0A220ITG9"/>
<accession>A0A220ITG9</accession>
<evidence type="ECO:0000313" key="2">
    <source>
        <dbReference type="EMBL" id="ASI38160.1"/>
    </source>
</evidence>
<proteinExistence type="predicted"/>
<reference evidence="2" key="1">
    <citation type="submission" date="2017-01" db="EMBL/GenBank/DDBJ databases">
        <title>IS1411 activates the repA gene of the plasmid pG20 in Pseudomonas fluorescens PC20.</title>
        <authorList>
            <person name="Naanuri E."/>
            <person name="Heinaru E."/>
            <person name="Joesaar M."/>
            <person name="Heinaru A."/>
        </authorList>
    </citation>
    <scope>NUCLEOTIDE SEQUENCE</scope>
    <source>
        <strain evidence="2">PC24</strain>
        <plasmid evidence="2">pPHE24</plasmid>
    </source>
</reference>
<keyword evidence="1" id="KW-1133">Transmembrane helix</keyword>
<keyword evidence="1" id="KW-0812">Transmembrane</keyword>
<feature type="transmembrane region" description="Helical" evidence="1">
    <location>
        <begin position="12"/>
        <end position="36"/>
    </location>
</feature>
<geneLocation type="plasmid" evidence="2">
    <name>pPHE24</name>
</geneLocation>
<evidence type="ECO:0000256" key="1">
    <source>
        <dbReference type="SAM" id="Phobius"/>
    </source>
</evidence>
<keyword evidence="2" id="KW-0614">Plasmid</keyword>
<organism evidence="2">
    <name type="scientific">Pseudomonas fluorescens</name>
    <dbReference type="NCBI Taxonomy" id="294"/>
    <lineage>
        <taxon>Bacteria</taxon>
        <taxon>Pseudomonadati</taxon>
        <taxon>Pseudomonadota</taxon>
        <taxon>Gammaproteobacteria</taxon>
        <taxon>Pseudomonadales</taxon>
        <taxon>Pseudomonadaceae</taxon>
        <taxon>Pseudomonas</taxon>
    </lineage>
</organism>
<dbReference type="EMBL" id="KY503037">
    <property type="protein sequence ID" value="ASI38160.1"/>
    <property type="molecule type" value="Genomic_DNA"/>
</dbReference>
<name>A0A220ITG9_PSEFL</name>
<keyword evidence="1" id="KW-0472">Membrane</keyword>
<dbReference type="RefSeq" id="WP_169870553.1">
    <property type="nucleotide sequence ID" value="NZ_KY503037.1"/>
</dbReference>